<organism evidence="11 12">
    <name type="scientific">Gimesia fumaroli</name>
    <dbReference type="NCBI Taxonomy" id="2527976"/>
    <lineage>
        <taxon>Bacteria</taxon>
        <taxon>Pseudomonadati</taxon>
        <taxon>Planctomycetota</taxon>
        <taxon>Planctomycetia</taxon>
        <taxon>Planctomycetales</taxon>
        <taxon>Planctomycetaceae</taxon>
        <taxon>Gimesia</taxon>
    </lineage>
</organism>
<dbReference type="InterPro" id="IPR003594">
    <property type="entry name" value="HATPase_dom"/>
</dbReference>
<keyword evidence="4" id="KW-1003">Cell membrane</keyword>
<feature type="domain" description="Histidine kinase" evidence="10">
    <location>
        <begin position="457"/>
        <end position="640"/>
    </location>
</feature>
<evidence type="ECO:0000259" key="10">
    <source>
        <dbReference type="PROSITE" id="PS50109"/>
    </source>
</evidence>
<dbReference type="SUPFAM" id="SSF103190">
    <property type="entry name" value="Sensory domain-like"/>
    <property type="match status" value="1"/>
</dbReference>
<proteinExistence type="predicted"/>
<evidence type="ECO:0000256" key="3">
    <source>
        <dbReference type="ARBA" id="ARBA00012438"/>
    </source>
</evidence>
<dbReference type="Pfam" id="PF14827">
    <property type="entry name" value="dCache_3"/>
    <property type="match status" value="1"/>
</dbReference>
<dbReference type="Pfam" id="PF02518">
    <property type="entry name" value="HATPase_c"/>
    <property type="match status" value="1"/>
</dbReference>
<dbReference type="RefSeq" id="WP_145307089.1">
    <property type="nucleotide sequence ID" value="NZ_CP037452.1"/>
</dbReference>
<keyword evidence="12" id="KW-1185">Reference proteome</keyword>
<dbReference type="PANTHER" id="PTHR43547">
    <property type="entry name" value="TWO-COMPONENT HISTIDINE KINASE"/>
    <property type="match status" value="1"/>
</dbReference>
<dbReference type="Proteomes" id="UP000318313">
    <property type="component" value="Chromosome"/>
</dbReference>
<dbReference type="OrthoDB" id="149796at2"/>
<evidence type="ECO:0000256" key="1">
    <source>
        <dbReference type="ARBA" id="ARBA00000085"/>
    </source>
</evidence>
<gene>
    <name evidence="11" type="primary">arcB_1</name>
    <name evidence="11" type="ORF">Enr17x_14100</name>
</gene>
<keyword evidence="11" id="KW-0808">Transferase</keyword>
<dbReference type="GO" id="GO:0005886">
    <property type="term" value="C:plasma membrane"/>
    <property type="evidence" value="ECO:0007669"/>
    <property type="project" value="UniProtKB-SubCell"/>
</dbReference>
<comment type="catalytic activity">
    <reaction evidence="1">
        <text>ATP + protein L-histidine = ADP + protein N-phospho-L-histidine.</text>
        <dbReference type="EC" id="2.7.13.3"/>
    </reaction>
</comment>
<sequence>MSNQEKDSTQQQTQSSDLKKGARQHSLLPPARLYHNLKVRILIPVVLAMMVILGCGLFGMYWQDHQAIDADVSARVKGAQQVLANQLDEDASLLIGFQQFLIDNEKLQQAWLSKDREELLRQAAPIYEKINRSNRVTHFYFIDLDQTCFLRVHRPTQFGDTINRQTMNQVATTGKITYGIELGKFGHFTLRVVQPWFVDGKHVGYIELGEEIEHITPKLSDILGVQVVFAIEKEYLNRALWEKGLQILGHTGDWDLLSNFVIIDKTIETVPPNLLPLIDASGNKNRQVSLTDQSTGKLYRGGIMPLMDASNQRVGSLVIMKDITLQTAELHKMAGLLLFVGVIVGGVLFAVCYIYITSLRNVSKQLIETAHQAGKAEIATSVLHNVGNVLNSVNVSAGLIQDNVLKSSTNNLTKAIDVMEQHLDDIGDYVTRDNRGKHLPRFLIDVSNQISTEEEEILEEVNSLIRNIDHIKAVVASQQKNAKGAAGIVEEFSLVELLEDAININTASMERHSVKITLNFDEIGKIVSDKQLLLQIVVNLISNAKYACIESGHQKHQITVRLKRRENDRIAIEVQDNGMGITAENLTKIFSHGFTTRKEGHGFGLHSAILTAEELGGSLAATSDGPGTGSTFTLEIPYQKAGTFLCTN</sequence>
<feature type="transmembrane region" description="Helical" evidence="9">
    <location>
        <begin position="333"/>
        <end position="356"/>
    </location>
</feature>
<feature type="transmembrane region" description="Helical" evidence="9">
    <location>
        <begin position="41"/>
        <end position="62"/>
    </location>
</feature>
<dbReference type="AlphaFoldDB" id="A0A518I8F6"/>
<evidence type="ECO:0000256" key="8">
    <source>
        <dbReference type="SAM" id="MobiDB-lite"/>
    </source>
</evidence>
<dbReference type="InterPro" id="IPR004358">
    <property type="entry name" value="Sig_transdc_His_kin-like_C"/>
</dbReference>
<evidence type="ECO:0000256" key="7">
    <source>
        <dbReference type="ARBA" id="ARBA00022989"/>
    </source>
</evidence>
<dbReference type="Gene3D" id="3.30.450.20">
    <property type="entry name" value="PAS domain"/>
    <property type="match status" value="1"/>
</dbReference>
<keyword evidence="5" id="KW-0597">Phosphoprotein</keyword>
<dbReference type="KEGG" id="gfm:Enr17x_14100"/>
<keyword evidence="6 9" id="KW-0812">Transmembrane</keyword>
<evidence type="ECO:0000313" key="12">
    <source>
        <dbReference type="Proteomes" id="UP000318313"/>
    </source>
</evidence>
<dbReference type="EMBL" id="CP037452">
    <property type="protein sequence ID" value="QDV49393.1"/>
    <property type="molecule type" value="Genomic_DNA"/>
</dbReference>
<evidence type="ECO:0000256" key="5">
    <source>
        <dbReference type="ARBA" id="ARBA00022553"/>
    </source>
</evidence>
<dbReference type="PROSITE" id="PS50109">
    <property type="entry name" value="HIS_KIN"/>
    <property type="match status" value="1"/>
</dbReference>
<dbReference type="InterPro" id="IPR005467">
    <property type="entry name" value="His_kinase_dom"/>
</dbReference>
<comment type="subcellular location">
    <subcellularLocation>
        <location evidence="2">Cell membrane</location>
        <topology evidence="2">Multi-pass membrane protein</topology>
    </subcellularLocation>
</comment>
<accession>A0A518I8F6</accession>
<dbReference type="InterPro" id="IPR036890">
    <property type="entry name" value="HATPase_C_sf"/>
</dbReference>
<dbReference type="InterPro" id="IPR029151">
    <property type="entry name" value="Sensor-like_sf"/>
</dbReference>
<dbReference type="PANTHER" id="PTHR43547:SF2">
    <property type="entry name" value="HYBRID SIGNAL TRANSDUCTION HISTIDINE KINASE C"/>
    <property type="match status" value="1"/>
</dbReference>
<dbReference type="SUPFAM" id="SSF55874">
    <property type="entry name" value="ATPase domain of HSP90 chaperone/DNA topoisomerase II/histidine kinase"/>
    <property type="match status" value="1"/>
</dbReference>
<evidence type="ECO:0000313" key="11">
    <source>
        <dbReference type="EMBL" id="QDV49393.1"/>
    </source>
</evidence>
<dbReference type="GO" id="GO:0000155">
    <property type="term" value="F:phosphorelay sensor kinase activity"/>
    <property type="evidence" value="ECO:0007669"/>
    <property type="project" value="TreeGrafter"/>
</dbReference>
<evidence type="ECO:0000256" key="4">
    <source>
        <dbReference type="ARBA" id="ARBA00022475"/>
    </source>
</evidence>
<keyword evidence="9" id="KW-0472">Membrane</keyword>
<dbReference type="SMART" id="SM00387">
    <property type="entry name" value="HATPase_c"/>
    <property type="match status" value="1"/>
</dbReference>
<dbReference type="Gene3D" id="3.30.565.10">
    <property type="entry name" value="Histidine kinase-like ATPase, C-terminal domain"/>
    <property type="match status" value="1"/>
</dbReference>
<evidence type="ECO:0000256" key="6">
    <source>
        <dbReference type="ARBA" id="ARBA00022692"/>
    </source>
</evidence>
<dbReference type="InterPro" id="IPR029150">
    <property type="entry name" value="dCache_3"/>
</dbReference>
<reference evidence="11 12" key="1">
    <citation type="submission" date="2019-03" db="EMBL/GenBank/DDBJ databases">
        <title>Deep-cultivation of Planctomycetes and their phenomic and genomic characterization uncovers novel biology.</title>
        <authorList>
            <person name="Wiegand S."/>
            <person name="Jogler M."/>
            <person name="Boedeker C."/>
            <person name="Pinto D."/>
            <person name="Vollmers J."/>
            <person name="Rivas-Marin E."/>
            <person name="Kohn T."/>
            <person name="Peeters S.H."/>
            <person name="Heuer A."/>
            <person name="Rast P."/>
            <person name="Oberbeckmann S."/>
            <person name="Bunk B."/>
            <person name="Jeske O."/>
            <person name="Meyerdierks A."/>
            <person name="Storesund J.E."/>
            <person name="Kallscheuer N."/>
            <person name="Luecker S."/>
            <person name="Lage O.M."/>
            <person name="Pohl T."/>
            <person name="Merkel B.J."/>
            <person name="Hornburger P."/>
            <person name="Mueller R.-W."/>
            <person name="Bruemmer F."/>
            <person name="Labrenz M."/>
            <person name="Spormann A.M."/>
            <person name="Op den Camp H."/>
            <person name="Overmann J."/>
            <person name="Amann R."/>
            <person name="Jetten M.S.M."/>
            <person name="Mascher T."/>
            <person name="Medema M.H."/>
            <person name="Devos D.P."/>
            <person name="Kaster A.-K."/>
            <person name="Ovreas L."/>
            <person name="Rohde M."/>
            <person name="Galperin M.Y."/>
            <person name="Jogler C."/>
        </authorList>
    </citation>
    <scope>NUCLEOTIDE SEQUENCE [LARGE SCALE GENOMIC DNA]</scope>
    <source>
        <strain evidence="11 12">Enr17</strain>
    </source>
</reference>
<name>A0A518I8F6_9PLAN</name>
<evidence type="ECO:0000256" key="9">
    <source>
        <dbReference type="SAM" id="Phobius"/>
    </source>
</evidence>
<protein>
    <recommendedName>
        <fullName evidence="3">histidine kinase</fullName>
        <ecNumber evidence="3">2.7.13.3</ecNumber>
    </recommendedName>
</protein>
<dbReference type="EC" id="2.7.13.3" evidence="3"/>
<keyword evidence="7 9" id="KW-1133">Transmembrane helix</keyword>
<dbReference type="PRINTS" id="PR00344">
    <property type="entry name" value="BCTRLSENSOR"/>
</dbReference>
<evidence type="ECO:0000256" key="2">
    <source>
        <dbReference type="ARBA" id="ARBA00004651"/>
    </source>
</evidence>
<feature type="region of interest" description="Disordered" evidence="8">
    <location>
        <begin position="1"/>
        <end position="23"/>
    </location>
</feature>